<keyword evidence="2 6" id="KW-0288">FMN</keyword>
<dbReference type="Gene3D" id="3.40.50.360">
    <property type="match status" value="1"/>
</dbReference>
<name>A0A5C6TRL7_9SPHN</name>
<dbReference type="InterPro" id="IPR050104">
    <property type="entry name" value="FMN-dep_NADH:Q_OxRdtase_AzoR1"/>
</dbReference>
<keyword evidence="4 6" id="KW-0520">NAD</keyword>
<dbReference type="EC" id="1.6.5.-" evidence="6"/>
<comment type="function">
    <text evidence="6">Quinone reductase that provides resistance to thiol-specific stress caused by electrophilic quinones.</text>
</comment>
<feature type="binding site" evidence="6">
    <location>
        <begin position="94"/>
        <end position="97"/>
    </location>
    <ligand>
        <name>FMN</name>
        <dbReference type="ChEBI" id="CHEBI:58210"/>
    </ligand>
</feature>
<dbReference type="HAMAP" id="MF_01216">
    <property type="entry name" value="Azoreductase_type1"/>
    <property type="match status" value="1"/>
</dbReference>
<evidence type="ECO:0000256" key="6">
    <source>
        <dbReference type="HAMAP-Rule" id="MF_01216"/>
    </source>
</evidence>
<feature type="domain" description="Flavodoxin-like fold" evidence="7">
    <location>
        <begin position="3"/>
        <end position="197"/>
    </location>
</feature>
<dbReference type="Pfam" id="PF02525">
    <property type="entry name" value="Flavodoxin_2"/>
    <property type="match status" value="1"/>
</dbReference>
<dbReference type="Proteomes" id="UP000321249">
    <property type="component" value="Unassembled WGS sequence"/>
</dbReference>
<dbReference type="GO" id="GO:0009055">
    <property type="term" value="F:electron transfer activity"/>
    <property type="evidence" value="ECO:0007669"/>
    <property type="project" value="UniProtKB-UniRule"/>
</dbReference>
<gene>
    <name evidence="6" type="primary">azoR</name>
    <name evidence="8" type="ORF">FRZ32_05035</name>
</gene>
<dbReference type="OrthoDB" id="9787136at2"/>
<dbReference type="SUPFAM" id="SSF52218">
    <property type="entry name" value="Flavoproteins"/>
    <property type="match status" value="1"/>
</dbReference>
<dbReference type="PANTHER" id="PTHR43741:SF2">
    <property type="entry name" value="FMN-DEPENDENT NADH:QUINONE OXIDOREDUCTASE"/>
    <property type="match status" value="1"/>
</dbReference>
<dbReference type="GO" id="GO:0010181">
    <property type="term" value="F:FMN binding"/>
    <property type="evidence" value="ECO:0007669"/>
    <property type="project" value="UniProtKB-UniRule"/>
</dbReference>
<comment type="catalytic activity">
    <reaction evidence="6">
        <text>2 a quinone + NADH + H(+) = 2 a 1,4-benzosemiquinone + NAD(+)</text>
        <dbReference type="Rhea" id="RHEA:65952"/>
        <dbReference type="ChEBI" id="CHEBI:15378"/>
        <dbReference type="ChEBI" id="CHEBI:57540"/>
        <dbReference type="ChEBI" id="CHEBI:57945"/>
        <dbReference type="ChEBI" id="CHEBI:132124"/>
        <dbReference type="ChEBI" id="CHEBI:134225"/>
    </reaction>
</comment>
<dbReference type="InterPro" id="IPR023048">
    <property type="entry name" value="NADH:quinone_OxRdtase_FMN_depd"/>
</dbReference>
<organism evidence="8 9">
    <name type="scientific">Allosphingosinicella ginsenosidimutans</name>
    <dbReference type="NCBI Taxonomy" id="1176539"/>
    <lineage>
        <taxon>Bacteria</taxon>
        <taxon>Pseudomonadati</taxon>
        <taxon>Pseudomonadota</taxon>
        <taxon>Alphaproteobacteria</taxon>
        <taxon>Sphingomonadales</taxon>
        <taxon>Sphingomonadaceae</taxon>
        <taxon>Allosphingosinicella</taxon>
    </lineage>
</organism>
<evidence type="ECO:0000256" key="2">
    <source>
        <dbReference type="ARBA" id="ARBA00022643"/>
    </source>
</evidence>
<dbReference type="RefSeq" id="WP_147042483.1">
    <property type="nucleotide sequence ID" value="NZ_BAABIR010000005.1"/>
</dbReference>
<keyword evidence="3 6" id="KW-0560">Oxidoreductase</keyword>
<evidence type="ECO:0000313" key="8">
    <source>
        <dbReference type="EMBL" id="TXC63082.1"/>
    </source>
</evidence>
<dbReference type="EC" id="1.7.1.17" evidence="6"/>
<comment type="function">
    <text evidence="6">Also exhibits azoreductase activity. Catalyzes the reductive cleavage of the azo bond in aromatic azo compounds to the corresponding amines.</text>
</comment>
<evidence type="ECO:0000256" key="1">
    <source>
        <dbReference type="ARBA" id="ARBA00022630"/>
    </source>
</evidence>
<comment type="similarity">
    <text evidence="6">Belongs to the azoreductase type 1 family.</text>
</comment>
<keyword evidence="9" id="KW-1185">Reference proteome</keyword>
<sequence>MSTALIVTSSANGEASVSNRIASAFTDRLRAIDPAIHIVERDVGAHPLPHLAPENVAGVRGEARTDAEIAARDLSDALIAELDAADLLVIASPMYNFGISSTLKSWFDHVLRPRVTFRYSENGPEGLMTGKKAVVIESRGGFYSEGPAAAMDGQEAHLRNMLGFMGIADVTFVRAEKLGFGPDAVEAAVAAASEALDSFAAAELKQAA</sequence>
<dbReference type="InterPro" id="IPR003680">
    <property type="entry name" value="Flavodoxin_fold"/>
</dbReference>
<feature type="binding site" evidence="6">
    <location>
        <begin position="138"/>
        <end position="141"/>
    </location>
    <ligand>
        <name>FMN</name>
        <dbReference type="ChEBI" id="CHEBI:58210"/>
    </ligand>
</feature>
<comment type="subunit">
    <text evidence="6">Homodimer.</text>
</comment>
<protein>
    <recommendedName>
        <fullName evidence="6">FMN dependent NADH:quinone oxidoreductase</fullName>
        <ecNumber evidence="6">1.6.5.-</ecNumber>
    </recommendedName>
    <alternativeName>
        <fullName evidence="6">Azo-dye reductase</fullName>
    </alternativeName>
    <alternativeName>
        <fullName evidence="6">FMN-dependent NADH-azo compound oxidoreductase</fullName>
    </alternativeName>
    <alternativeName>
        <fullName evidence="6">FMN-dependent NADH-azoreductase</fullName>
        <ecNumber evidence="6">1.7.1.17</ecNumber>
    </alternativeName>
</protein>
<evidence type="ECO:0000256" key="4">
    <source>
        <dbReference type="ARBA" id="ARBA00023027"/>
    </source>
</evidence>
<comment type="catalytic activity">
    <reaction evidence="5">
        <text>N,N-dimethyl-1,4-phenylenediamine + anthranilate + 2 NAD(+) = 2-(4-dimethylaminophenyl)diazenylbenzoate + 2 NADH + 2 H(+)</text>
        <dbReference type="Rhea" id="RHEA:55872"/>
        <dbReference type="ChEBI" id="CHEBI:15378"/>
        <dbReference type="ChEBI" id="CHEBI:15783"/>
        <dbReference type="ChEBI" id="CHEBI:16567"/>
        <dbReference type="ChEBI" id="CHEBI:57540"/>
        <dbReference type="ChEBI" id="CHEBI:57945"/>
        <dbReference type="ChEBI" id="CHEBI:71579"/>
        <dbReference type="EC" id="1.7.1.17"/>
    </reaction>
    <physiologicalReaction direction="right-to-left" evidence="5">
        <dbReference type="Rhea" id="RHEA:55874"/>
    </physiologicalReaction>
</comment>
<dbReference type="EMBL" id="VOQQ01000001">
    <property type="protein sequence ID" value="TXC63082.1"/>
    <property type="molecule type" value="Genomic_DNA"/>
</dbReference>
<feature type="binding site" evidence="6">
    <location>
        <begin position="16"/>
        <end position="18"/>
    </location>
    <ligand>
        <name>FMN</name>
        <dbReference type="ChEBI" id="CHEBI:58210"/>
    </ligand>
</feature>
<dbReference type="GO" id="GO:0016652">
    <property type="term" value="F:oxidoreductase activity, acting on NAD(P)H as acceptor"/>
    <property type="evidence" value="ECO:0007669"/>
    <property type="project" value="UniProtKB-UniRule"/>
</dbReference>
<dbReference type="GO" id="GO:0016655">
    <property type="term" value="F:oxidoreductase activity, acting on NAD(P)H, quinone or similar compound as acceptor"/>
    <property type="evidence" value="ECO:0007669"/>
    <property type="project" value="InterPro"/>
</dbReference>
<evidence type="ECO:0000259" key="7">
    <source>
        <dbReference type="Pfam" id="PF02525"/>
    </source>
</evidence>
<comment type="cofactor">
    <cofactor evidence="6">
        <name>FMN</name>
        <dbReference type="ChEBI" id="CHEBI:58210"/>
    </cofactor>
    <text evidence="6">Binds 1 FMN per subunit.</text>
</comment>
<evidence type="ECO:0000256" key="5">
    <source>
        <dbReference type="ARBA" id="ARBA00048542"/>
    </source>
</evidence>
<evidence type="ECO:0000256" key="3">
    <source>
        <dbReference type="ARBA" id="ARBA00023002"/>
    </source>
</evidence>
<dbReference type="PANTHER" id="PTHR43741">
    <property type="entry name" value="FMN-DEPENDENT NADH-AZOREDUCTASE 1"/>
    <property type="match status" value="1"/>
</dbReference>
<accession>A0A5C6TRL7</accession>
<proteinExistence type="inferred from homology"/>
<dbReference type="AlphaFoldDB" id="A0A5C6TRL7"/>
<evidence type="ECO:0000313" key="9">
    <source>
        <dbReference type="Proteomes" id="UP000321249"/>
    </source>
</evidence>
<keyword evidence="1 6" id="KW-0285">Flavoprotein</keyword>
<comment type="caution">
    <text evidence="8">The sequence shown here is derived from an EMBL/GenBank/DDBJ whole genome shotgun (WGS) entry which is preliminary data.</text>
</comment>
<feature type="binding site" evidence="6">
    <location>
        <position position="10"/>
    </location>
    <ligand>
        <name>FMN</name>
        <dbReference type="ChEBI" id="CHEBI:58210"/>
    </ligand>
</feature>
<reference evidence="8 9" key="1">
    <citation type="journal article" date="2015" name="J. Microbiol.">
        <title>Sphingosinicella ginsenosidimutans sp. nov., with ginsenoside converting activity.</title>
        <authorList>
            <person name="Kim J.K."/>
            <person name="Kang M.S."/>
            <person name="Park S.C."/>
            <person name="Kim K.M."/>
            <person name="Choi K."/>
            <person name="Yoon M.H."/>
            <person name="Im W.T."/>
        </authorList>
    </citation>
    <scope>NUCLEOTIDE SEQUENCE [LARGE SCALE GENOMIC DNA]</scope>
    <source>
        <strain evidence="8 9">BS-11</strain>
    </source>
</reference>
<dbReference type="InterPro" id="IPR029039">
    <property type="entry name" value="Flavoprotein-like_sf"/>
</dbReference>